<dbReference type="PANTHER" id="PTHR35089">
    <property type="entry name" value="CHAPERONE PROTEIN SKP"/>
    <property type="match status" value="1"/>
</dbReference>
<dbReference type="GO" id="GO:0051082">
    <property type="term" value="F:unfolded protein binding"/>
    <property type="evidence" value="ECO:0007669"/>
    <property type="project" value="InterPro"/>
</dbReference>
<evidence type="ECO:0000313" key="5">
    <source>
        <dbReference type="Proteomes" id="UP000199520"/>
    </source>
</evidence>
<keyword evidence="5" id="KW-1185">Reference proteome</keyword>
<gene>
    <name evidence="4" type="ORF">SAMN04490355_10328</name>
</gene>
<feature type="signal peptide" evidence="3">
    <location>
        <begin position="1"/>
        <end position="35"/>
    </location>
</feature>
<dbReference type="GO" id="GO:0005829">
    <property type="term" value="C:cytosol"/>
    <property type="evidence" value="ECO:0007669"/>
    <property type="project" value="TreeGrafter"/>
</dbReference>
<dbReference type="GO" id="GO:0050821">
    <property type="term" value="P:protein stabilization"/>
    <property type="evidence" value="ECO:0007669"/>
    <property type="project" value="TreeGrafter"/>
</dbReference>
<dbReference type="STRING" id="1123291.SAMN04490355_10328"/>
<proteinExistence type="inferred from homology"/>
<reference evidence="5" key="1">
    <citation type="submission" date="2016-10" db="EMBL/GenBank/DDBJ databases">
        <authorList>
            <person name="Varghese N."/>
            <person name="Submissions S."/>
        </authorList>
    </citation>
    <scope>NUCLEOTIDE SEQUENCE [LARGE SCALE GENOMIC DNA]</scope>
    <source>
        <strain evidence="5">DSM 13327</strain>
    </source>
</reference>
<evidence type="ECO:0000256" key="2">
    <source>
        <dbReference type="ARBA" id="ARBA00022729"/>
    </source>
</evidence>
<evidence type="ECO:0000313" key="4">
    <source>
        <dbReference type="EMBL" id="SFM00712.1"/>
    </source>
</evidence>
<dbReference type="Proteomes" id="UP000199520">
    <property type="component" value="Unassembled WGS sequence"/>
</dbReference>
<dbReference type="InterPro" id="IPR005632">
    <property type="entry name" value="Chaperone_Skp"/>
</dbReference>
<dbReference type="OrthoDB" id="1683984at2"/>
<protein>
    <submittedName>
        <fullName evidence="4">Periplasmic chaperone for outer membrane proteins Skp</fullName>
    </submittedName>
</protein>
<dbReference type="AlphaFoldDB" id="A0A1I4MBI5"/>
<feature type="chain" id="PRO_5011750821" evidence="3">
    <location>
        <begin position="36"/>
        <end position="154"/>
    </location>
</feature>
<accession>A0A1I4MBI5</accession>
<dbReference type="SUPFAM" id="SSF111384">
    <property type="entry name" value="OmpH-like"/>
    <property type="match status" value="1"/>
</dbReference>
<dbReference type="SMART" id="SM00935">
    <property type="entry name" value="OmpH"/>
    <property type="match status" value="1"/>
</dbReference>
<organism evidence="4 5">
    <name type="scientific">Pelosinus propionicus DSM 13327</name>
    <dbReference type="NCBI Taxonomy" id="1123291"/>
    <lineage>
        <taxon>Bacteria</taxon>
        <taxon>Bacillati</taxon>
        <taxon>Bacillota</taxon>
        <taxon>Negativicutes</taxon>
        <taxon>Selenomonadales</taxon>
        <taxon>Sporomusaceae</taxon>
        <taxon>Pelosinus</taxon>
    </lineage>
</organism>
<keyword evidence="2 3" id="KW-0732">Signal</keyword>
<dbReference type="PANTHER" id="PTHR35089:SF1">
    <property type="entry name" value="CHAPERONE PROTEIN SKP"/>
    <property type="match status" value="1"/>
</dbReference>
<comment type="similarity">
    <text evidence="1">Belongs to the Skp family.</text>
</comment>
<evidence type="ECO:0000256" key="1">
    <source>
        <dbReference type="ARBA" id="ARBA00009091"/>
    </source>
</evidence>
<dbReference type="Gene3D" id="3.30.910.20">
    <property type="entry name" value="Skp domain"/>
    <property type="match status" value="1"/>
</dbReference>
<evidence type="ECO:0000256" key="3">
    <source>
        <dbReference type="SAM" id="SignalP"/>
    </source>
</evidence>
<name>A0A1I4MBI5_9FIRM</name>
<dbReference type="RefSeq" id="WP_090939578.1">
    <property type="nucleotide sequence ID" value="NZ_FOTS01000032.1"/>
</dbReference>
<dbReference type="EMBL" id="FOTS01000032">
    <property type="protein sequence ID" value="SFM00712.1"/>
    <property type="molecule type" value="Genomic_DNA"/>
</dbReference>
<sequence length="154" mass="16652">MKQTNTQIHKPITAIIAVFFIFCIVGLFTPAAALAAPAKSGQTVGYVNRQQVFASYPGIQEVMKQIQNLRAEAQKDYDARAKDLPDAERKALNDTIARGEAQKEDALMKPVGDKIEAAIQAVAEEKRLPVVIDAASVVYGGIDITADVIAKVKQ</sequence>
<dbReference type="InterPro" id="IPR024930">
    <property type="entry name" value="Skp_dom_sf"/>
</dbReference>
<dbReference type="Pfam" id="PF03938">
    <property type="entry name" value="OmpH"/>
    <property type="match status" value="1"/>
</dbReference>